<comment type="caution">
    <text evidence="8">The sequence shown here is derived from an EMBL/GenBank/DDBJ whole genome shotgun (WGS) entry which is preliminary data.</text>
</comment>
<dbReference type="InterPro" id="IPR001851">
    <property type="entry name" value="ABC_transp_permease"/>
</dbReference>
<dbReference type="CDD" id="cd06581">
    <property type="entry name" value="TM_PBP1_LivM_like"/>
    <property type="match status" value="1"/>
</dbReference>
<dbReference type="GO" id="GO:0015658">
    <property type="term" value="F:branched-chain amino acid transmembrane transporter activity"/>
    <property type="evidence" value="ECO:0007669"/>
    <property type="project" value="InterPro"/>
</dbReference>
<feature type="transmembrane region" description="Helical" evidence="7">
    <location>
        <begin position="50"/>
        <end position="73"/>
    </location>
</feature>
<evidence type="ECO:0000256" key="6">
    <source>
        <dbReference type="SAM" id="MobiDB-lite"/>
    </source>
</evidence>
<accession>A0A2U1CIR0</accession>
<dbReference type="STRING" id="1231391.GCA_000308195_02729"/>
<feature type="transmembrane region" description="Helical" evidence="7">
    <location>
        <begin position="138"/>
        <end position="157"/>
    </location>
</feature>
<keyword evidence="4 7" id="KW-1133">Transmembrane helix</keyword>
<feature type="transmembrane region" description="Helical" evidence="7">
    <location>
        <begin position="255"/>
        <end position="277"/>
    </location>
</feature>
<comment type="subcellular location">
    <subcellularLocation>
        <location evidence="1">Cell membrane</location>
        <topology evidence="1">Multi-pass membrane protein</topology>
    </subcellularLocation>
</comment>
<feature type="region of interest" description="Disordered" evidence="6">
    <location>
        <begin position="327"/>
        <end position="349"/>
    </location>
</feature>
<dbReference type="RefSeq" id="WP_116519319.1">
    <property type="nucleotide sequence ID" value="NZ_JACCEX010000010.1"/>
</dbReference>
<proteinExistence type="predicted"/>
<keyword evidence="2" id="KW-1003">Cell membrane</keyword>
<dbReference type="Proteomes" id="UP000246145">
    <property type="component" value="Unassembled WGS sequence"/>
</dbReference>
<dbReference type="AlphaFoldDB" id="A0A2U1CIR0"/>
<dbReference type="EMBL" id="QEKO01000006">
    <property type="protein sequence ID" value="PVY60881.1"/>
    <property type="molecule type" value="Genomic_DNA"/>
</dbReference>
<gene>
    <name evidence="8" type="ORF">C7440_3385</name>
</gene>
<evidence type="ECO:0000256" key="5">
    <source>
        <dbReference type="ARBA" id="ARBA00023136"/>
    </source>
</evidence>
<dbReference type="Pfam" id="PF02653">
    <property type="entry name" value="BPD_transp_2"/>
    <property type="match status" value="1"/>
</dbReference>
<dbReference type="InterPro" id="IPR043428">
    <property type="entry name" value="LivM-like"/>
</dbReference>
<feature type="transmembrane region" description="Helical" evidence="7">
    <location>
        <begin position="110"/>
        <end position="131"/>
    </location>
</feature>
<dbReference type="GO" id="GO:0005886">
    <property type="term" value="C:plasma membrane"/>
    <property type="evidence" value="ECO:0007669"/>
    <property type="project" value="UniProtKB-SubCell"/>
</dbReference>
<evidence type="ECO:0000256" key="1">
    <source>
        <dbReference type="ARBA" id="ARBA00004651"/>
    </source>
</evidence>
<keyword evidence="3 7" id="KW-0812">Transmembrane</keyword>
<name>A0A2U1CIR0_9BURK</name>
<protein>
    <submittedName>
        <fullName evidence="8">Branched-chain amino acid transport system permease protein/urea transport system permease protein</fullName>
    </submittedName>
</protein>
<dbReference type="PANTHER" id="PTHR30482">
    <property type="entry name" value="HIGH-AFFINITY BRANCHED-CHAIN AMINO ACID TRANSPORT SYSTEM PERMEASE"/>
    <property type="match status" value="1"/>
</dbReference>
<keyword evidence="9" id="KW-1185">Reference proteome</keyword>
<dbReference type="PANTHER" id="PTHR30482:SF4">
    <property type="entry name" value="SLR1201 PROTEIN"/>
    <property type="match status" value="1"/>
</dbReference>
<feature type="transmembrane region" description="Helical" evidence="7">
    <location>
        <begin position="289"/>
        <end position="312"/>
    </location>
</feature>
<evidence type="ECO:0000256" key="7">
    <source>
        <dbReference type="SAM" id="Phobius"/>
    </source>
</evidence>
<evidence type="ECO:0000313" key="9">
    <source>
        <dbReference type="Proteomes" id="UP000246145"/>
    </source>
</evidence>
<evidence type="ECO:0000256" key="2">
    <source>
        <dbReference type="ARBA" id="ARBA00022475"/>
    </source>
</evidence>
<feature type="transmembrane region" description="Helical" evidence="7">
    <location>
        <begin position="218"/>
        <end position="243"/>
    </location>
</feature>
<organism evidence="8 9">
    <name type="scientific">Pusillimonas noertemannii</name>
    <dbReference type="NCBI Taxonomy" id="305977"/>
    <lineage>
        <taxon>Bacteria</taxon>
        <taxon>Pseudomonadati</taxon>
        <taxon>Pseudomonadota</taxon>
        <taxon>Betaproteobacteria</taxon>
        <taxon>Burkholderiales</taxon>
        <taxon>Alcaligenaceae</taxon>
        <taxon>Pusillimonas</taxon>
    </lineage>
</organism>
<evidence type="ECO:0000313" key="8">
    <source>
        <dbReference type="EMBL" id="PVY60881.1"/>
    </source>
</evidence>
<dbReference type="OrthoDB" id="9034298at2"/>
<evidence type="ECO:0000256" key="3">
    <source>
        <dbReference type="ARBA" id="ARBA00022692"/>
    </source>
</evidence>
<evidence type="ECO:0000256" key="4">
    <source>
        <dbReference type="ARBA" id="ARBA00022989"/>
    </source>
</evidence>
<keyword evidence="5 7" id="KW-0472">Membrane</keyword>
<feature type="transmembrane region" description="Helical" evidence="7">
    <location>
        <begin position="80"/>
        <end position="104"/>
    </location>
</feature>
<reference evidence="8 9" key="1">
    <citation type="submission" date="2018-04" db="EMBL/GenBank/DDBJ databases">
        <title>Genomic Encyclopedia of Type Strains, Phase IV (KMG-IV): sequencing the most valuable type-strain genomes for metagenomic binning, comparative biology and taxonomic classification.</title>
        <authorList>
            <person name="Goeker M."/>
        </authorList>
    </citation>
    <scope>NUCLEOTIDE SEQUENCE [LARGE SCALE GENOMIC DNA]</scope>
    <source>
        <strain evidence="8 9">DSM 10065</strain>
    </source>
</reference>
<feature type="transmembrane region" description="Helical" evidence="7">
    <location>
        <begin position="169"/>
        <end position="187"/>
    </location>
</feature>
<sequence length="349" mass="37065">MMNTRYLGAGLTVAVWAGLMAVPLFADEWSVSQLGQYVTYGILAMSLSFIWGQVGILCFGQAIFFGLGGYLMGLTTLERFTWFGGSQAAGLLLATLGPALAAYILGKLLFVGRGLSGAFFAIVTLCAAFIVEISAQHIDFIGGFDGLLGVPPLTASWRAGDDMLSTNETFYVVLASALLIYLAVLFIQRSPLGVVLAAIRNNDERTASFGYRTTDYKVLAFTISGAMAGYAGALFTAQFGFVSPAVIGTALSTEVLIWVAVGGRAVLMAAFLGVVLVRSVESFLSSALGPYWLLTLGGFFVLTVVVMPEGIFGRLLRLPLPKAWRSPGAGRVTEPGQDPLSMRRTPDST</sequence>